<proteinExistence type="predicted"/>
<dbReference type="EMBL" id="JAUCMV010000005">
    <property type="protein sequence ID" value="KAK0399084.1"/>
    <property type="molecule type" value="Genomic_DNA"/>
</dbReference>
<comment type="caution">
    <text evidence="1">The sequence shown here is derived from an EMBL/GenBank/DDBJ whole genome shotgun (WGS) entry which is preliminary data.</text>
</comment>
<evidence type="ECO:0000313" key="2">
    <source>
        <dbReference type="Proteomes" id="UP001175271"/>
    </source>
</evidence>
<dbReference type="AlphaFoldDB" id="A0AA39H6N3"/>
<name>A0AA39H6N3_9BILA</name>
<evidence type="ECO:0000313" key="1">
    <source>
        <dbReference type="EMBL" id="KAK0399084.1"/>
    </source>
</evidence>
<dbReference type="InterPro" id="IPR036928">
    <property type="entry name" value="AS_sf"/>
</dbReference>
<dbReference type="Gene3D" id="3.90.1300.10">
    <property type="entry name" value="Amidase signature (AS) domain"/>
    <property type="match status" value="1"/>
</dbReference>
<protein>
    <submittedName>
        <fullName evidence="1">Uncharacterized protein</fullName>
    </submittedName>
</protein>
<organism evidence="1 2">
    <name type="scientific">Steinernema hermaphroditum</name>
    <dbReference type="NCBI Taxonomy" id="289476"/>
    <lineage>
        <taxon>Eukaryota</taxon>
        <taxon>Metazoa</taxon>
        <taxon>Ecdysozoa</taxon>
        <taxon>Nematoda</taxon>
        <taxon>Chromadorea</taxon>
        <taxon>Rhabditida</taxon>
        <taxon>Tylenchina</taxon>
        <taxon>Panagrolaimomorpha</taxon>
        <taxon>Strongyloidoidea</taxon>
        <taxon>Steinernematidae</taxon>
        <taxon>Steinernema</taxon>
    </lineage>
</organism>
<accession>A0AA39H6N3</accession>
<keyword evidence="2" id="KW-1185">Reference proteome</keyword>
<reference evidence="1" key="1">
    <citation type="submission" date="2023-06" db="EMBL/GenBank/DDBJ databases">
        <title>Genomic analysis of the entomopathogenic nematode Steinernema hermaphroditum.</title>
        <authorList>
            <person name="Schwarz E.M."/>
            <person name="Heppert J.K."/>
            <person name="Baniya A."/>
            <person name="Schwartz H.T."/>
            <person name="Tan C.-H."/>
            <person name="Antoshechkin I."/>
            <person name="Sternberg P.W."/>
            <person name="Goodrich-Blair H."/>
            <person name="Dillman A.R."/>
        </authorList>
    </citation>
    <scope>NUCLEOTIDE SEQUENCE</scope>
    <source>
        <strain evidence="1">PS9179</strain>
        <tissue evidence="1">Whole animal</tissue>
    </source>
</reference>
<gene>
    <name evidence="1" type="ORF">QR680_002892</name>
</gene>
<dbReference type="Proteomes" id="UP001175271">
    <property type="component" value="Unassembled WGS sequence"/>
</dbReference>
<sequence length="118" mass="12792">MVPLSGSLDTLLILARSATECRTYFDLLEGRDTFDSTTVDSHRCIENVKSSLNGVVIEMPQLRSTLTICCLLCLKGSNESDKAKVSEWLSTAIAVGLICLMSQTTGRVAVIVSTNEMC</sequence>